<reference evidence="1 2" key="2">
    <citation type="submission" date="2024-06" db="EMBL/GenBank/DDBJ databases">
        <title>Caproicibacterium argilliputei sp. nov, a novel caproic acid producing anaerobic bacterium isolated from pit mud.</title>
        <authorList>
            <person name="Xia S."/>
        </authorList>
    </citation>
    <scope>NUCLEOTIDE SEQUENCE [LARGE SCALE GENOMIC DNA]</scope>
    <source>
        <strain evidence="1 2">ZCY20-5</strain>
    </source>
</reference>
<dbReference type="SUPFAM" id="SSF89447">
    <property type="entry name" value="AbrB/MazE/MraZ-like"/>
    <property type="match status" value="1"/>
</dbReference>
<dbReference type="Gene3D" id="2.10.260.10">
    <property type="match status" value="1"/>
</dbReference>
<dbReference type="Proteomes" id="UP001300604">
    <property type="component" value="Chromosome"/>
</dbReference>
<dbReference type="InterPro" id="IPR037914">
    <property type="entry name" value="SpoVT-AbrB_sf"/>
</dbReference>
<dbReference type="KEGG" id="carl:PXC00_00335"/>
<reference evidence="2" key="3">
    <citation type="submission" date="2024-06" db="EMBL/GenBank/DDBJ databases">
        <authorList>
            <person name="Zeng C."/>
        </authorList>
    </citation>
    <scope>NUCLEOTIDE SEQUENCE [LARGE SCALE GENOMIC DNA]</scope>
    <source>
        <strain evidence="2">ZCY20-5</strain>
    </source>
</reference>
<protein>
    <submittedName>
        <fullName evidence="1">Uncharacterized protein</fullName>
    </submittedName>
</protein>
<name>A0AA97DAB7_9FIRM</name>
<evidence type="ECO:0000313" key="2">
    <source>
        <dbReference type="Proteomes" id="UP001300604"/>
    </source>
</evidence>
<dbReference type="RefSeq" id="WP_275844948.1">
    <property type="nucleotide sequence ID" value="NZ_CP135996.1"/>
</dbReference>
<evidence type="ECO:0000313" key="1">
    <source>
        <dbReference type="EMBL" id="WOC32347.1"/>
    </source>
</evidence>
<accession>A0AA97DAB7</accession>
<keyword evidence="2" id="KW-1185">Reference proteome</keyword>
<reference evidence="2" key="1">
    <citation type="submission" date="2024-06" db="EMBL/GenBank/DDBJ databases">
        <title>Caproicibacterium argilliputei sp. nov, a novel caproic acid producing anaerobic bacterium isolated from pit mud.</title>
        <authorList>
            <person name="Zeng C."/>
        </authorList>
    </citation>
    <scope>NUCLEOTIDE SEQUENCE [LARGE SCALE GENOMIC DNA]</scope>
    <source>
        <strain evidence="2">ZCY20-5</strain>
    </source>
</reference>
<proteinExistence type="predicted"/>
<organism evidence="1 2">
    <name type="scientific">Caproicibacterium argilliputei</name>
    <dbReference type="NCBI Taxonomy" id="3030016"/>
    <lineage>
        <taxon>Bacteria</taxon>
        <taxon>Bacillati</taxon>
        <taxon>Bacillota</taxon>
        <taxon>Clostridia</taxon>
        <taxon>Eubacteriales</taxon>
        <taxon>Oscillospiraceae</taxon>
        <taxon>Caproicibacterium</taxon>
    </lineage>
</organism>
<dbReference type="AlphaFoldDB" id="A0AA97DAB7"/>
<dbReference type="EMBL" id="CP135996">
    <property type="protein sequence ID" value="WOC32347.1"/>
    <property type="molecule type" value="Genomic_DNA"/>
</dbReference>
<gene>
    <name evidence="1" type="ORF">PXC00_00335</name>
</gene>
<sequence length="64" mass="7236">MNENEFGMPKIQITAEVTGVVRQIDGFGRMSIPVQLREIYHLTDCAELICTNQGILMRPATQKE</sequence>